<keyword evidence="2" id="KW-0732">Signal</keyword>
<reference evidence="3 4" key="1">
    <citation type="journal article" date="2013" name="BMC Genomics">
        <title>The genome and transcriptome of the pine saprophyte Ophiostoma piceae, and a comparison with the bark beetle-associated pine pathogen Grosmannia clavigera.</title>
        <authorList>
            <person name="Haridas S."/>
            <person name="Wang Y."/>
            <person name="Lim L."/>
            <person name="Massoumi Alamouti S."/>
            <person name="Jackman S."/>
            <person name="Docking R."/>
            <person name="Robertson G."/>
            <person name="Birol I."/>
            <person name="Bohlmann J."/>
            <person name="Breuil C."/>
        </authorList>
    </citation>
    <scope>NUCLEOTIDE SEQUENCE [LARGE SCALE GENOMIC DNA]</scope>
    <source>
        <strain evidence="3 4">UAMH 11346</strain>
    </source>
</reference>
<dbReference type="Proteomes" id="UP000016923">
    <property type="component" value="Unassembled WGS sequence"/>
</dbReference>
<gene>
    <name evidence="3" type="ORF">F503_01390</name>
</gene>
<feature type="chain" id="PRO_5004506814" evidence="2">
    <location>
        <begin position="24"/>
        <end position="403"/>
    </location>
</feature>
<accession>S3BY41</accession>
<dbReference type="AlphaFoldDB" id="S3BY41"/>
<keyword evidence="4" id="KW-1185">Reference proteome</keyword>
<sequence>MRLITGAMLRMLLLRSRVTWIVGESSSLSVGVCEPSSPCSSRVRDRLAELLRMDSRFFILSAGKAGSERSSLPSKRLSWSSLLSLLLSLLSRLKIEDCEMLRKWWRLGLSASSLSLPSSVPSVPNRAFLRGLTNASRASSSSGVDSGLATRGGGLATTTSPPASSSSSSSLECPRSLKLTCEPAAAIRPKMLWFTPINTLLVVALGRMTSSSLSPRSFRRRRSGNSMRDSRGDVTRSLFLRKRLALLRLFCDCERPSSSERGLTGSEAVFVLMAGKMVERAERREGLRVCLKDAGRGVVVRGAGCAGCAGGAEDVDDRGSWGSCEVEAARGDRGAREAAAGGVGVAVGFGEAEAGAADAAAVVIGEGVAAGVAAGVTAGEAVGAGSIGGCIGLCGLYCDETGE</sequence>
<proteinExistence type="predicted"/>
<feature type="compositionally biased region" description="Low complexity" evidence="1">
    <location>
        <begin position="156"/>
        <end position="170"/>
    </location>
</feature>
<organism evidence="3 4">
    <name type="scientific">Ophiostoma piceae (strain UAMH 11346)</name>
    <name type="common">Sap stain fungus</name>
    <dbReference type="NCBI Taxonomy" id="1262450"/>
    <lineage>
        <taxon>Eukaryota</taxon>
        <taxon>Fungi</taxon>
        <taxon>Dikarya</taxon>
        <taxon>Ascomycota</taxon>
        <taxon>Pezizomycotina</taxon>
        <taxon>Sordariomycetes</taxon>
        <taxon>Sordariomycetidae</taxon>
        <taxon>Ophiostomatales</taxon>
        <taxon>Ophiostomataceae</taxon>
        <taxon>Ophiostoma</taxon>
    </lineage>
</organism>
<dbReference type="HOGENOM" id="CLU_683519_0_0_1"/>
<name>S3BY41_OPHP1</name>
<evidence type="ECO:0000313" key="4">
    <source>
        <dbReference type="Proteomes" id="UP000016923"/>
    </source>
</evidence>
<protein>
    <submittedName>
        <fullName evidence="3">Uncharacterized protein</fullName>
    </submittedName>
</protein>
<dbReference type="VEuPathDB" id="FungiDB:F503_01390"/>
<evidence type="ECO:0000256" key="1">
    <source>
        <dbReference type="SAM" id="MobiDB-lite"/>
    </source>
</evidence>
<evidence type="ECO:0000256" key="2">
    <source>
        <dbReference type="SAM" id="SignalP"/>
    </source>
</evidence>
<dbReference type="EMBL" id="KE148161">
    <property type="protein sequence ID" value="EPE04386.1"/>
    <property type="molecule type" value="Genomic_DNA"/>
</dbReference>
<feature type="signal peptide" evidence="2">
    <location>
        <begin position="1"/>
        <end position="23"/>
    </location>
</feature>
<evidence type="ECO:0000313" key="3">
    <source>
        <dbReference type="EMBL" id="EPE04386.1"/>
    </source>
</evidence>
<feature type="region of interest" description="Disordered" evidence="1">
    <location>
        <begin position="137"/>
        <end position="171"/>
    </location>
</feature>